<dbReference type="Proteomes" id="UP000245059">
    <property type="component" value="Unassembled WGS sequence"/>
</dbReference>
<sequence length="114" mass="13155">MNHLIYEVSKKMGVPFHSAGTAQTKRGANYITWQIISDVPLQTIDYRSETSKVRLQFDIYAQQEEVAFVISDNLEKEMNGKGLVLARNGPFFDVDTKMYRRTIDMSVLKGNRYE</sequence>
<dbReference type="Proteomes" id="UP000245217">
    <property type="component" value="Unassembled WGS sequence"/>
</dbReference>
<dbReference type="EMBL" id="QEWV01000005">
    <property type="protein sequence ID" value="PWD91690.1"/>
    <property type="molecule type" value="Genomic_DNA"/>
</dbReference>
<evidence type="ECO:0000313" key="4">
    <source>
        <dbReference type="Proteomes" id="UP000245217"/>
    </source>
</evidence>
<evidence type="ECO:0000313" key="1">
    <source>
        <dbReference type="EMBL" id="PWD85802.1"/>
    </source>
</evidence>
<keyword evidence="4" id="KW-1185">Reference proteome</keyword>
<gene>
    <name evidence="1" type="ORF">DC077_07140</name>
    <name evidence="2" type="ORF">DC078_06760</name>
</gene>
<dbReference type="OrthoDB" id="9923163at2"/>
<protein>
    <recommendedName>
        <fullName evidence="5">DUF3168 domain-containing protein</fullName>
    </recommendedName>
</protein>
<organism evidence="1 3">
    <name type="scientific">Ignatzschineria cameli</name>
    <dbReference type="NCBI Taxonomy" id="2182793"/>
    <lineage>
        <taxon>Bacteria</taxon>
        <taxon>Pseudomonadati</taxon>
        <taxon>Pseudomonadota</taxon>
        <taxon>Gammaproteobacteria</taxon>
        <taxon>Cardiobacteriales</taxon>
        <taxon>Ignatzschineriaceae</taxon>
        <taxon>Ignatzschineria</taxon>
    </lineage>
</organism>
<name>A0A2U2AQ98_9GAMM</name>
<reference evidence="1" key="1">
    <citation type="journal article" date="2018" name="Genome Announc.">
        <title>Ignatzschineria cameli sp. nov., isolated from necrotic foot tissue of dromedaries (Camelus dromedarius) and associated maggots (Wohlfahrtia species) in Dubai.</title>
        <authorList>
            <person name="Tsang C.C."/>
            <person name="Tang J.Y."/>
            <person name="Fong J.Y."/>
            <person name="Kinne J."/>
            <person name="Lee H.H."/>
            <person name="Joseph M."/>
            <person name="Jose S."/>
            <person name="Schuster R.K."/>
            <person name="Tang Y."/>
            <person name="Sivakumar S."/>
            <person name="Chen J.H."/>
            <person name="Teng J.L."/>
            <person name="Lau S.K."/>
            <person name="Wernery U."/>
            <person name="Woo P.C."/>
        </authorList>
    </citation>
    <scope>NUCLEOTIDE SEQUENCE</scope>
    <source>
        <strain evidence="1">UAE-HKU57</strain>
        <strain evidence="2">UAE-HKU58</strain>
    </source>
</reference>
<accession>A0A2U2AQ98</accession>
<comment type="caution">
    <text evidence="1">The sequence shown here is derived from an EMBL/GenBank/DDBJ whole genome shotgun (WGS) entry which is preliminary data.</text>
</comment>
<evidence type="ECO:0000313" key="2">
    <source>
        <dbReference type="EMBL" id="PWD91690.1"/>
    </source>
</evidence>
<evidence type="ECO:0008006" key="5">
    <source>
        <dbReference type="Google" id="ProtNLM"/>
    </source>
</evidence>
<reference evidence="3 4" key="2">
    <citation type="submission" date="2018-05" db="EMBL/GenBank/DDBJ databases">
        <title>Ignatzschineria dubaiensis sp. nov., isolated from necrotic foot tissues of dromedaries (Camelus dromedarius) and associated maggots in Dubai, United Arab Emirates.</title>
        <authorList>
            <person name="Tsang C.C."/>
            <person name="Tang J.Y.M."/>
            <person name="Fong J.Y.H."/>
            <person name="Kinne J."/>
            <person name="Lee H.H."/>
            <person name="Joseph M."/>
            <person name="Jose S."/>
            <person name="Schuster R.K."/>
            <person name="Tang Y."/>
            <person name="Sivakumar S."/>
            <person name="Chen J.H.K."/>
            <person name="Teng J.L.L."/>
            <person name="Lau S.K.P."/>
            <person name="Wernery U."/>
            <person name="Woo P.C.Y."/>
        </authorList>
    </citation>
    <scope>NUCLEOTIDE SEQUENCE [LARGE SCALE GENOMIC DNA]</scope>
    <source>
        <strain evidence="3">UAE-HKU57</strain>
        <strain evidence="4">UAE-HKU58</strain>
    </source>
</reference>
<dbReference type="EMBL" id="QEWW01000004">
    <property type="protein sequence ID" value="PWD85802.1"/>
    <property type="molecule type" value="Genomic_DNA"/>
</dbReference>
<dbReference type="AlphaFoldDB" id="A0A2U2AQ98"/>
<dbReference type="RefSeq" id="WP_109201821.1">
    <property type="nucleotide sequence ID" value="NZ_QEWS01000005.1"/>
</dbReference>
<proteinExistence type="predicted"/>
<evidence type="ECO:0000313" key="3">
    <source>
        <dbReference type="Proteomes" id="UP000245059"/>
    </source>
</evidence>